<keyword evidence="6" id="KW-1185">Reference proteome</keyword>
<accession>A0A4V6T6A0</accession>
<keyword evidence="4" id="KW-0812">Transmembrane</keyword>
<feature type="repeat" description="TPR" evidence="3">
    <location>
        <begin position="581"/>
        <end position="614"/>
    </location>
</feature>
<evidence type="ECO:0000313" key="6">
    <source>
        <dbReference type="Proteomes" id="UP000305792"/>
    </source>
</evidence>
<keyword evidence="4" id="KW-1133">Transmembrane helix</keyword>
<dbReference type="InterPro" id="IPR051012">
    <property type="entry name" value="CellSynth/LPSAsmb/PSIAsmb"/>
</dbReference>
<feature type="transmembrane region" description="Helical" evidence="4">
    <location>
        <begin position="1412"/>
        <end position="1432"/>
    </location>
</feature>
<dbReference type="SMART" id="SM00028">
    <property type="entry name" value="TPR"/>
    <property type="match status" value="9"/>
</dbReference>
<dbReference type="OrthoDB" id="3273071at2"/>
<evidence type="ECO:0008006" key="7">
    <source>
        <dbReference type="Google" id="ProtNLM"/>
    </source>
</evidence>
<dbReference type="SUPFAM" id="SSF48452">
    <property type="entry name" value="TPR-like"/>
    <property type="match status" value="3"/>
</dbReference>
<dbReference type="PROSITE" id="PS50005">
    <property type="entry name" value="TPR"/>
    <property type="match status" value="1"/>
</dbReference>
<keyword evidence="4" id="KW-0472">Membrane</keyword>
<dbReference type="EMBL" id="STGX01000016">
    <property type="protein sequence ID" value="THV25906.1"/>
    <property type="molecule type" value="Genomic_DNA"/>
</dbReference>
<dbReference type="Pfam" id="PF13432">
    <property type="entry name" value="TPR_16"/>
    <property type="match status" value="3"/>
</dbReference>
<name>A0A4V6T6A0_9ACTN</name>
<comment type="caution">
    <text evidence="5">The sequence shown here is derived from an EMBL/GenBank/DDBJ whole genome shotgun (WGS) entry which is preliminary data.</text>
</comment>
<evidence type="ECO:0000256" key="1">
    <source>
        <dbReference type="ARBA" id="ARBA00022737"/>
    </source>
</evidence>
<evidence type="ECO:0000256" key="4">
    <source>
        <dbReference type="SAM" id="Phobius"/>
    </source>
</evidence>
<dbReference type="PANTHER" id="PTHR45586:SF1">
    <property type="entry name" value="LIPOPOLYSACCHARIDE ASSEMBLY PROTEIN B"/>
    <property type="match status" value="1"/>
</dbReference>
<keyword evidence="2 3" id="KW-0802">TPR repeat</keyword>
<evidence type="ECO:0000313" key="5">
    <source>
        <dbReference type="EMBL" id="THV25906.1"/>
    </source>
</evidence>
<dbReference type="PANTHER" id="PTHR45586">
    <property type="entry name" value="TPR REPEAT-CONTAINING PROTEIN PA4667"/>
    <property type="match status" value="1"/>
</dbReference>
<dbReference type="InterPro" id="IPR011990">
    <property type="entry name" value="TPR-like_helical_dom_sf"/>
</dbReference>
<gene>
    <name evidence="5" type="ORF">E9998_19400</name>
</gene>
<sequence length="1515" mass="168023">MPSERLRTLRELSLYRKAWNHFEHAEPGDDEARFQFLRLCRDTDRRKDAERLQVPEDATSELVGEELTLLGHFGDVERIRSTLGVARRRIDAEPERELDFGDCHLVCSVARAEAALGNVRAALGTVARIGSRARADVRAEAPDFTTRVFLLQRMGWVGDIRRLIAELGDLHRGHADRDAGVRRLQRLVVAGRALASMGENEHGLEHLRRAVDLSIELADTRDERTDTAGVVFPLPWRWLAHGLRVNGYPDEAVDLFARAADVPLWSGPDSPVPGLSVAASPVMRLERIFARLWGYDGGDDERFAGLLDEVAAITSEHGGSAELTWTRAQILHRLNRADELRRLAESNRVNLFPKIEYARLLSERGHGARADTVIQDVLERQPTHREALLLSVYIEANRPRADLDTAGFPRTDTLRGRLAEDAAMLALAAERLAQNGHFAPAERLFSHLAADNPAYGLGWAGRIRAAAWNHDWPLLADVEAQFEAAAVSGEDRSLGAPARPPAMRATVARALAKANQFDYDAASSLLSEASDLVASGDDPTATEEEQVQVRIWQVEVLRWQERPMQAKAMCEGLAEGFPRNAELIAKHGWALLDCQEFAAAEERFREALRLGPEEASAWRGLIHALVSQLRHEEALACAARARTVMHNSAATLCETAWIHHLVHRLDLAVLTLDEALEAAPNHPTALAWKAVYLSDLRDHAAAIEAAEQGRRLRPDSVEVWQALCLALLRRGEADRALDVAEEARTRFSGHDHHDMEIELMAAGVYAQAGADEPRCDPLVQHLSSFTGVPDAIRTASSILRHHQRLDEAKALVETAPTWRSSPMLLHEHAESACAAGKFHEADLDLARALQLNPRSMTVYSRQVQLWIAQQRFDPATALLERARRLLPGHFGLDILWGEVLLESGQAERALAVCATQAARFGRPEHQSVRLRIVRIRATRATGAVHEALAQAELLRTIVPSSRRGRLTLARSLEDVDKAANGIALLEPTLRELPLYPPCPENAALFCRFQDDHVRAHDVLEQAMGHYKTAPDADLSSVRRRADAGLLAEQALTFVAQGDLGQAEAILDTLGVRPDVHANALGHICRGWYRLSADEPERAAEEFRNAVATGICLSEARFGLAYSQMRMADSEPDPKRRRVHLRAALALAESHRVGSDFERTRILAGNAAYQLSDWVRAERHFRASITMHPVHGGYVELAMVLNQQGRFDEALREIDKAVRHGRSSARLLAVRGLTRLRMAVERRASPAIMEAAARDINRALDREPTDPTVLSAVVYAANHTDLYEPTEVIALLREARRVEANRRSVTVMAVLRLMTAEMMLWRLSGRLWHGSAYWAKRSLRTAQHPRAWAIAKSRRHRRSVRLSLRNRPHQGENGAADARSMRERRVTARILLVLGVLTLVAPAAVGLGSGPAAAFSIPLLLPGAILLVAGMFMTRLGVVRLGGVEFHVAGPSALDDPIQLPTTLPVQAPMTPQTIAAQLHTNWLPQPRFQLLGPAVGPMITGHYAYRDAYFPWRTR</sequence>
<evidence type="ECO:0000256" key="2">
    <source>
        <dbReference type="ARBA" id="ARBA00022803"/>
    </source>
</evidence>
<reference evidence="5 6" key="1">
    <citation type="journal article" date="2018" name="Int. J. Syst. Evol. Microbiol.">
        <title>Glycomyces paridis sp. nov., isolated from the medicinal plant Paris polyphylla.</title>
        <authorList>
            <person name="Fang X.M."/>
            <person name="Bai J.L."/>
            <person name="Su J."/>
            <person name="Zhao L.L."/>
            <person name="Liu H.Y."/>
            <person name="Ma B.P."/>
            <person name="Zhang Y.Q."/>
            <person name="Yu L.Y."/>
        </authorList>
    </citation>
    <scope>NUCLEOTIDE SEQUENCE [LARGE SCALE GENOMIC DNA]</scope>
    <source>
        <strain evidence="5 6">CPCC 204357</strain>
    </source>
</reference>
<dbReference type="RefSeq" id="WP_136531354.1">
    <property type="nucleotide sequence ID" value="NZ_STGX01000016.1"/>
</dbReference>
<dbReference type="Proteomes" id="UP000305792">
    <property type="component" value="Unassembled WGS sequence"/>
</dbReference>
<feature type="transmembrane region" description="Helical" evidence="4">
    <location>
        <begin position="1385"/>
        <end position="1406"/>
    </location>
</feature>
<dbReference type="InterPro" id="IPR019734">
    <property type="entry name" value="TPR_rpt"/>
</dbReference>
<evidence type="ECO:0000256" key="3">
    <source>
        <dbReference type="PROSITE-ProRule" id="PRU00339"/>
    </source>
</evidence>
<keyword evidence="1" id="KW-0677">Repeat</keyword>
<protein>
    <recommendedName>
        <fullName evidence="7">Tetratricopeptide repeat protein</fullName>
    </recommendedName>
</protein>
<proteinExistence type="predicted"/>
<dbReference type="Gene3D" id="1.25.40.10">
    <property type="entry name" value="Tetratricopeptide repeat domain"/>
    <property type="match status" value="4"/>
</dbReference>
<organism evidence="5 6">
    <name type="scientific">Glycomyces paridis</name>
    <dbReference type="NCBI Taxonomy" id="2126555"/>
    <lineage>
        <taxon>Bacteria</taxon>
        <taxon>Bacillati</taxon>
        <taxon>Actinomycetota</taxon>
        <taxon>Actinomycetes</taxon>
        <taxon>Glycomycetales</taxon>
        <taxon>Glycomycetaceae</taxon>
        <taxon>Glycomyces</taxon>
    </lineage>
</organism>